<keyword evidence="1" id="KW-0805">Transcription regulation</keyword>
<dbReference type="PANTHER" id="PTHR43537">
    <property type="entry name" value="TRANSCRIPTIONAL REGULATOR, GNTR FAMILY"/>
    <property type="match status" value="1"/>
</dbReference>
<dbReference type="InterPro" id="IPR008920">
    <property type="entry name" value="TF_FadR/GntR_C"/>
</dbReference>
<feature type="domain" description="HTH gntR-type" evidence="5">
    <location>
        <begin position="42"/>
        <end position="110"/>
    </location>
</feature>
<comment type="caution">
    <text evidence="6">The sequence shown here is derived from an EMBL/GenBank/DDBJ whole genome shotgun (WGS) entry which is preliminary data.</text>
</comment>
<evidence type="ECO:0000256" key="3">
    <source>
        <dbReference type="ARBA" id="ARBA00023163"/>
    </source>
</evidence>
<reference evidence="7" key="1">
    <citation type="journal article" date="2019" name="Int. J. Syst. Evol. Microbiol.">
        <title>The Global Catalogue of Microorganisms (GCM) 10K type strain sequencing project: providing services to taxonomists for standard genome sequencing and annotation.</title>
        <authorList>
            <consortium name="The Broad Institute Genomics Platform"/>
            <consortium name="The Broad Institute Genome Sequencing Center for Infectious Disease"/>
            <person name="Wu L."/>
            <person name="Ma J."/>
        </authorList>
    </citation>
    <scope>NUCLEOTIDE SEQUENCE [LARGE SCALE GENOMIC DNA]</scope>
    <source>
        <strain evidence="7">CCUG 62982</strain>
    </source>
</reference>
<protein>
    <submittedName>
        <fullName evidence="6">FadR/GntR family transcriptional regulator</fullName>
    </submittedName>
</protein>
<dbReference type="PROSITE" id="PS50949">
    <property type="entry name" value="HTH_GNTR"/>
    <property type="match status" value="1"/>
</dbReference>
<evidence type="ECO:0000256" key="2">
    <source>
        <dbReference type="ARBA" id="ARBA00023125"/>
    </source>
</evidence>
<dbReference type="InterPro" id="IPR036390">
    <property type="entry name" value="WH_DNA-bd_sf"/>
</dbReference>
<dbReference type="InterPro" id="IPR036388">
    <property type="entry name" value="WH-like_DNA-bd_sf"/>
</dbReference>
<accession>A0ABW3H2S2</accession>
<feature type="compositionally biased region" description="Basic residues" evidence="4">
    <location>
        <begin position="32"/>
        <end position="41"/>
    </location>
</feature>
<keyword evidence="2" id="KW-0238">DNA-binding</keyword>
<gene>
    <name evidence="6" type="ORF">ACFQ1E_04895</name>
</gene>
<proteinExistence type="predicted"/>
<dbReference type="PANTHER" id="PTHR43537:SF44">
    <property type="entry name" value="GNTR FAMILY REGULATORY PROTEIN"/>
    <property type="match status" value="1"/>
</dbReference>
<name>A0ABW3H2S2_9SPHN</name>
<dbReference type="Gene3D" id="1.10.10.10">
    <property type="entry name" value="Winged helix-like DNA-binding domain superfamily/Winged helix DNA-binding domain"/>
    <property type="match status" value="1"/>
</dbReference>
<dbReference type="Proteomes" id="UP001596977">
    <property type="component" value="Unassembled WGS sequence"/>
</dbReference>
<evidence type="ECO:0000259" key="5">
    <source>
        <dbReference type="PROSITE" id="PS50949"/>
    </source>
</evidence>
<evidence type="ECO:0000313" key="6">
    <source>
        <dbReference type="EMBL" id="MFD0945668.1"/>
    </source>
</evidence>
<evidence type="ECO:0000256" key="4">
    <source>
        <dbReference type="SAM" id="MobiDB-lite"/>
    </source>
</evidence>
<dbReference type="SMART" id="SM00895">
    <property type="entry name" value="FCD"/>
    <property type="match status" value="1"/>
</dbReference>
<evidence type="ECO:0000256" key="1">
    <source>
        <dbReference type="ARBA" id="ARBA00023015"/>
    </source>
</evidence>
<dbReference type="Gene3D" id="1.20.120.530">
    <property type="entry name" value="GntR ligand-binding domain-like"/>
    <property type="match status" value="1"/>
</dbReference>
<feature type="region of interest" description="Disordered" evidence="4">
    <location>
        <begin position="1"/>
        <end position="41"/>
    </location>
</feature>
<dbReference type="RefSeq" id="WP_264942099.1">
    <property type="nucleotide sequence ID" value="NZ_JAPDRA010000001.1"/>
</dbReference>
<dbReference type="CDD" id="cd07377">
    <property type="entry name" value="WHTH_GntR"/>
    <property type="match status" value="1"/>
</dbReference>
<dbReference type="Pfam" id="PF07729">
    <property type="entry name" value="FCD"/>
    <property type="match status" value="1"/>
</dbReference>
<dbReference type="EMBL" id="JBHTJG010000001">
    <property type="protein sequence ID" value="MFD0945668.1"/>
    <property type="molecule type" value="Genomic_DNA"/>
</dbReference>
<dbReference type="InterPro" id="IPR000524">
    <property type="entry name" value="Tscrpt_reg_HTH_GntR"/>
</dbReference>
<dbReference type="SUPFAM" id="SSF48008">
    <property type="entry name" value="GntR ligand-binding domain-like"/>
    <property type="match status" value="1"/>
</dbReference>
<dbReference type="Pfam" id="PF00392">
    <property type="entry name" value="GntR"/>
    <property type="match status" value="1"/>
</dbReference>
<dbReference type="SMART" id="SM00345">
    <property type="entry name" value="HTH_GNTR"/>
    <property type="match status" value="1"/>
</dbReference>
<dbReference type="InterPro" id="IPR011711">
    <property type="entry name" value="GntR_C"/>
</dbReference>
<evidence type="ECO:0000313" key="7">
    <source>
        <dbReference type="Proteomes" id="UP001596977"/>
    </source>
</evidence>
<sequence length="278" mass="30204">MIKGQASDPAATTATPRQTRIRKPAGTGPIARAKRQPRPKSLRLHGAVARTLGVRIVSGEFAPGDLLEGEIAASEKFDVSRTAYREAIRILAAKGLVHSRPKIGTQVSPRSGWHLLDPDVLNWMFANEPDPDLIEQLFELRRIVEPDAARLAAMRRTPEQLARMAAGIAGVERHGFGTEEGRHADQEFHAALLEASGNDFVISLTTGVSTAISLTTEFKQHRLPSPRDALPEHVAVFEAIAASDAQGAHDAMARLVDRGLTDTMEARAEQRARRGARS</sequence>
<organism evidence="6 7">
    <name type="scientific">Sphingomonas canadensis</name>
    <dbReference type="NCBI Taxonomy" id="1219257"/>
    <lineage>
        <taxon>Bacteria</taxon>
        <taxon>Pseudomonadati</taxon>
        <taxon>Pseudomonadota</taxon>
        <taxon>Alphaproteobacteria</taxon>
        <taxon>Sphingomonadales</taxon>
        <taxon>Sphingomonadaceae</taxon>
        <taxon>Sphingomonas</taxon>
    </lineage>
</organism>
<dbReference type="SUPFAM" id="SSF46785">
    <property type="entry name" value="Winged helix' DNA-binding domain"/>
    <property type="match status" value="1"/>
</dbReference>
<keyword evidence="3" id="KW-0804">Transcription</keyword>
<keyword evidence="7" id="KW-1185">Reference proteome</keyword>